<dbReference type="InterPro" id="IPR027463">
    <property type="entry name" value="AcrB_DN_DC_subdom"/>
</dbReference>
<dbReference type="SUPFAM" id="SSF82693">
    <property type="entry name" value="Multidrug efflux transporter AcrB pore domain, PN1, PN2, PC1 and PC2 subdomains"/>
    <property type="match status" value="4"/>
</dbReference>
<dbReference type="Proteomes" id="UP000093281">
    <property type="component" value="Unassembled WGS sequence"/>
</dbReference>
<feature type="transmembrane region" description="Helical" evidence="9">
    <location>
        <begin position="368"/>
        <end position="388"/>
    </location>
</feature>
<dbReference type="AlphaFoldDB" id="A0A1C0B629"/>
<dbReference type="Gene3D" id="3.30.70.1440">
    <property type="entry name" value="Multidrug efflux transporter AcrB pore domain"/>
    <property type="match status" value="1"/>
</dbReference>
<feature type="transmembrane region" description="Helical" evidence="9">
    <location>
        <begin position="999"/>
        <end position="1025"/>
    </location>
</feature>
<dbReference type="InterPro" id="IPR004764">
    <property type="entry name" value="MdtF-like"/>
</dbReference>
<feature type="transmembrane region" description="Helical" evidence="9">
    <location>
        <begin position="533"/>
        <end position="552"/>
    </location>
</feature>
<comment type="subcellular location">
    <subcellularLocation>
        <location evidence="1">Cell inner membrane</location>
        <topology evidence="1">Multi-pass membrane protein</topology>
    </subcellularLocation>
</comment>
<dbReference type="GO" id="GO:0015562">
    <property type="term" value="F:efflux transmembrane transporter activity"/>
    <property type="evidence" value="ECO:0007669"/>
    <property type="project" value="InterPro"/>
</dbReference>
<feature type="transmembrane region" description="Helical" evidence="9">
    <location>
        <begin position="394"/>
        <end position="418"/>
    </location>
</feature>
<dbReference type="OrthoDB" id="9759330at2"/>
<dbReference type="SUPFAM" id="SSF82866">
    <property type="entry name" value="Multidrug efflux transporter AcrB transmembrane domain"/>
    <property type="match status" value="2"/>
</dbReference>
<dbReference type="PRINTS" id="PR00702">
    <property type="entry name" value="ACRIFLAVINRP"/>
</dbReference>
<feature type="transmembrane region" description="Helical" evidence="9">
    <location>
        <begin position="12"/>
        <end position="33"/>
    </location>
</feature>
<dbReference type="InterPro" id="IPR001036">
    <property type="entry name" value="Acrflvin-R"/>
</dbReference>
<evidence type="ECO:0000256" key="6">
    <source>
        <dbReference type="ARBA" id="ARBA00022692"/>
    </source>
</evidence>
<dbReference type="FunFam" id="1.20.1640.10:FF:000001">
    <property type="entry name" value="Efflux pump membrane transporter"/>
    <property type="match status" value="1"/>
</dbReference>
<keyword evidence="3" id="KW-0813">Transport</keyword>
<feature type="transmembrane region" description="Helical" evidence="9">
    <location>
        <begin position="968"/>
        <end position="987"/>
    </location>
</feature>
<organism evidence="10 11">
    <name type="scientific">Aliarcobacter thereius</name>
    <dbReference type="NCBI Taxonomy" id="544718"/>
    <lineage>
        <taxon>Bacteria</taxon>
        <taxon>Pseudomonadati</taxon>
        <taxon>Campylobacterota</taxon>
        <taxon>Epsilonproteobacteria</taxon>
        <taxon>Campylobacterales</taxon>
        <taxon>Arcobacteraceae</taxon>
        <taxon>Aliarcobacter</taxon>
    </lineage>
</organism>
<dbReference type="Pfam" id="PF00873">
    <property type="entry name" value="ACR_tran"/>
    <property type="match status" value="1"/>
</dbReference>
<evidence type="ECO:0000256" key="1">
    <source>
        <dbReference type="ARBA" id="ARBA00004429"/>
    </source>
</evidence>
<comment type="caution">
    <text evidence="10">The sequence shown here is derived from an EMBL/GenBank/DDBJ whole genome shotgun (WGS) entry which is preliminary data.</text>
</comment>
<dbReference type="Gene3D" id="3.30.70.1430">
    <property type="entry name" value="Multidrug efflux transporter AcrB pore domain"/>
    <property type="match status" value="2"/>
</dbReference>
<evidence type="ECO:0000313" key="10">
    <source>
        <dbReference type="EMBL" id="OCL98643.1"/>
    </source>
</evidence>
<feature type="transmembrane region" description="Helical" evidence="9">
    <location>
        <begin position="871"/>
        <end position="889"/>
    </location>
</feature>
<dbReference type="PANTHER" id="PTHR32063:SF13">
    <property type="entry name" value="MULTIDRUG EFFLUX PUMP SUBUNIT ACRB-RELATED"/>
    <property type="match status" value="1"/>
</dbReference>
<feature type="transmembrane region" description="Helical" evidence="9">
    <location>
        <begin position="896"/>
        <end position="916"/>
    </location>
</feature>
<dbReference type="GO" id="GO:0042910">
    <property type="term" value="F:xenobiotic transmembrane transporter activity"/>
    <property type="evidence" value="ECO:0007669"/>
    <property type="project" value="TreeGrafter"/>
</dbReference>
<dbReference type="GO" id="GO:0005886">
    <property type="term" value="C:plasma membrane"/>
    <property type="evidence" value="ECO:0007669"/>
    <property type="project" value="UniProtKB-SubCell"/>
</dbReference>
<accession>A0A1C0B629</accession>
<keyword evidence="7 9" id="KW-1133">Transmembrane helix</keyword>
<comment type="similarity">
    <text evidence="2">Belongs to the resistance-nodulation-cell division (RND) (TC 2.A.6) family.</text>
</comment>
<evidence type="ECO:0000256" key="9">
    <source>
        <dbReference type="SAM" id="Phobius"/>
    </source>
</evidence>
<evidence type="ECO:0000256" key="5">
    <source>
        <dbReference type="ARBA" id="ARBA00022519"/>
    </source>
</evidence>
<proteinExistence type="inferred from homology"/>
<dbReference type="EMBL" id="LCUJ01000005">
    <property type="protein sequence ID" value="OCL98643.1"/>
    <property type="molecule type" value="Genomic_DNA"/>
</dbReference>
<dbReference type="PANTHER" id="PTHR32063">
    <property type="match status" value="1"/>
</dbReference>
<protein>
    <submittedName>
        <fullName evidence="10">Toluene efflux pump membrane transporter TtgE</fullName>
    </submittedName>
</protein>
<dbReference type="Gene3D" id="1.20.1640.10">
    <property type="entry name" value="Multidrug efflux transporter AcrB transmembrane domain"/>
    <property type="match status" value="2"/>
</dbReference>
<feature type="transmembrane region" description="Helical" evidence="9">
    <location>
        <begin position="342"/>
        <end position="361"/>
    </location>
</feature>
<dbReference type="STRING" id="544718.AAX25_01758"/>
<evidence type="ECO:0000256" key="3">
    <source>
        <dbReference type="ARBA" id="ARBA00022448"/>
    </source>
</evidence>
<dbReference type="PATRIC" id="fig|544718.51.peg.1529"/>
<dbReference type="RefSeq" id="WP_066186782.1">
    <property type="nucleotide sequence ID" value="NZ_LCUJ01000005.1"/>
</dbReference>
<keyword evidence="4" id="KW-1003">Cell membrane</keyword>
<dbReference type="GO" id="GO:0009636">
    <property type="term" value="P:response to toxic substance"/>
    <property type="evidence" value="ECO:0007669"/>
    <property type="project" value="UniProtKB-ARBA"/>
</dbReference>
<evidence type="ECO:0000256" key="4">
    <source>
        <dbReference type="ARBA" id="ARBA00022475"/>
    </source>
</evidence>
<name>A0A1C0B629_9BACT</name>
<keyword evidence="6 9" id="KW-0812">Transmembrane</keyword>
<keyword evidence="8 9" id="KW-0472">Membrane</keyword>
<sequence length="1051" mass="115047">MISAFFIRNPVFAGVLSIVIFLVGLVSMFSLPIEQYPRVLPPQIVVSTSYPGASANTIAKTVAAPLEEKINGAKNMLYMNSLSEDSGRLSINVFFETGTDPDQAKIDVNNRVQAALSSMPEQVQRLGVVVYESSPSILLFAMLQSPNDTYDSIYLSNYAVLNIIETLKRVNGVGDAIVFGAKDYSIRIWLDPEKLTKFNLTTTDVISVVKEQNNQYAAGKIAAEPIANKQMYTYTIQTPERFNDPSQFSNIIIRSNPDGSSLKLKDIATIELGSADYSMQTKLNGAASVPMGVFLQSEANALETADAIKAALEEASKSFPDDLKYSIPYDSTDFITASISEVIKTFIEALILVILIIYLFLQNWRATVIPLIAVPISIVGAFAGMYMLGFSINLLTLFGLVLAIGIVVDDAIIVIENIERHMDMGKTPKEAAFIAMREVTGALIAIILVLGAVFIPVAFMGGLSGEMYRQFAVTIVMSVTISGFVALTLTPSLCVRILKNKKHEPNAFFRWFNNMFEKATEGYSLLVKKTIRFSLISLLLFGGLIFISWDMFKNMKTGLVPDEDQGTIFIFGFNPPGSSLSRTIGLSEEISAIVSKDPNVENVITLAGYDFTTSAQRTHTVATIIKLKDWSQRPNSEQHAMTLLEKFSGQLMGTSEGFSFAVVPPAIMGMSVTGGFDMYVQDRTGGSIEDLQGVVNEIIAKANQRPELMGVRTSLSSNIPQYDMKIDIEKAKAKGVQLNDIYSTVNATYGSYYINDFSLYGRTYRVNMQAIDKFRDNAEDIQYIYVRSATTGELFPLNAFVTLTQTVGADIVERFNLFQAAKISGQPKPGYSSGDALNAIEEVANEILPQGYTISWVGTAYQEKQIGGSSAKAFIFGLIFLFLILAALYEKWLLPLSVVLAVPFAVFGAILATNLRGLDNNIYFQIGLLVLAGLAAKNAILIVEFALQKRREGYNLVDSALEAAKVRLRPIIMTSLAFTIGVLPLALGSGAGAASKHAIGTGVVGGMLTATFLAILFIPLFYILISRLSREKEGPIDQDLRKEEEENNKEY</sequence>
<evidence type="ECO:0000313" key="11">
    <source>
        <dbReference type="Proteomes" id="UP000093281"/>
    </source>
</evidence>
<dbReference type="SUPFAM" id="SSF82714">
    <property type="entry name" value="Multidrug efflux transporter AcrB TolC docking domain, DN and DC subdomains"/>
    <property type="match status" value="2"/>
</dbReference>
<dbReference type="Gene3D" id="3.30.2090.10">
    <property type="entry name" value="Multidrug efflux transporter AcrB TolC docking domain, DN and DC subdomains"/>
    <property type="match status" value="2"/>
</dbReference>
<dbReference type="Gene3D" id="3.30.70.1320">
    <property type="entry name" value="Multidrug efflux transporter AcrB pore domain like"/>
    <property type="match status" value="1"/>
</dbReference>
<dbReference type="NCBIfam" id="TIGR00915">
    <property type="entry name" value="2A0602"/>
    <property type="match status" value="1"/>
</dbReference>
<evidence type="ECO:0000256" key="7">
    <source>
        <dbReference type="ARBA" id="ARBA00022989"/>
    </source>
</evidence>
<gene>
    <name evidence="10" type="primary">ttgE</name>
    <name evidence="10" type="ORF">AAX29_01556</name>
</gene>
<dbReference type="NCBIfam" id="NF000282">
    <property type="entry name" value="RND_permease_1"/>
    <property type="match status" value="1"/>
</dbReference>
<feature type="transmembrane region" description="Helical" evidence="9">
    <location>
        <begin position="439"/>
        <end position="459"/>
    </location>
</feature>
<evidence type="ECO:0000256" key="8">
    <source>
        <dbReference type="ARBA" id="ARBA00023136"/>
    </source>
</evidence>
<reference evidence="11" key="1">
    <citation type="submission" date="2015-05" db="EMBL/GenBank/DDBJ databases">
        <authorList>
            <person name="Rovetto F."/>
            <person name="Cocolin L."/>
            <person name="Illeghems K."/>
            <person name="Van Nieuwerburgh F."/>
            <person name="Houf K."/>
        </authorList>
    </citation>
    <scope>NUCLEOTIDE SEQUENCE [LARGE SCALE GENOMIC DNA]</scope>
    <source>
        <strain evidence="11">DU22</strain>
    </source>
</reference>
<feature type="transmembrane region" description="Helical" evidence="9">
    <location>
        <begin position="922"/>
        <end position="947"/>
    </location>
</feature>
<feature type="transmembrane region" description="Helical" evidence="9">
    <location>
        <begin position="471"/>
        <end position="495"/>
    </location>
</feature>
<keyword evidence="5" id="KW-0997">Cell inner membrane</keyword>
<evidence type="ECO:0000256" key="2">
    <source>
        <dbReference type="ARBA" id="ARBA00010942"/>
    </source>
</evidence>
<dbReference type="FunFam" id="3.30.70.1430:FF:000001">
    <property type="entry name" value="Efflux pump membrane transporter"/>
    <property type="match status" value="1"/>
</dbReference>